<evidence type="ECO:0000256" key="7">
    <source>
        <dbReference type="ARBA" id="ARBA00022989"/>
    </source>
</evidence>
<keyword evidence="5 13" id="KW-0732">Signal</keyword>
<keyword evidence="9 11" id="KW-1015">Disulfide bond</keyword>
<evidence type="ECO:0000256" key="13">
    <source>
        <dbReference type="RuleBase" id="RU280815"/>
    </source>
</evidence>
<dbReference type="GO" id="GO:0043208">
    <property type="term" value="F:glycosphingolipid binding"/>
    <property type="evidence" value="ECO:0007669"/>
    <property type="project" value="UniProtKB-ARBA"/>
</dbReference>
<keyword evidence="4 13" id="KW-0812">Transmembrane</keyword>
<feature type="disulfide bond" evidence="11">
    <location>
        <begin position="277"/>
        <end position="286"/>
    </location>
</feature>
<dbReference type="Gene3D" id="2.10.25.10">
    <property type="entry name" value="Laminin"/>
    <property type="match status" value="5"/>
</dbReference>
<evidence type="ECO:0000256" key="11">
    <source>
        <dbReference type="PROSITE-ProRule" id="PRU00076"/>
    </source>
</evidence>
<comment type="function">
    <text evidence="13">Putative Notch ligand involved in the mediation of Notch signaling.</text>
</comment>
<dbReference type="InterPro" id="IPR009030">
    <property type="entry name" value="Growth_fac_rcpt_cys_sf"/>
</dbReference>
<dbReference type="PROSITE" id="PS01186">
    <property type="entry name" value="EGF_2"/>
    <property type="match status" value="4"/>
</dbReference>
<dbReference type="GO" id="GO:0030718">
    <property type="term" value="P:germ-line stem cell population maintenance"/>
    <property type="evidence" value="ECO:0007669"/>
    <property type="project" value="UniProtKB-ARBA"/>
</dbReference>
<dbReference type="SMART" id="SM00179">
    <property type="entry name" value="EGF_CA"/>
    <property type="match status" value="4"/>
</dbReference>
<dbReference type="InterPro" id="IPR001881">
    <property type="entry name" value="EGF-like_Ca-bd_dom"/>
</dbReference>
<dbReference type="InterPro" id="IPR050906">
    <property type="entry name" value="Notch_signaling"/>
</dbReference>
<dbReference type="SUPFAM" id="SSF57184">
    <property type="entry name" value="Growth factor receptor domain"/>
    <property type="match status" value="1"/>
</dbReference>
<dbReference type="PROSITE" id="PS50026">
    <property type="entry name" value="EGF_3"/>
    <property type="match status" value="4"/>
</dbReference>
<dbReference type="PROSITE" id="PS51051">
    <property type="entry name" value="DSL"/>
    <property type="match status" value="1"/>
</dbReference>
<dbReference type="Proteomes" id="UP001608902">
    <property type="component" value="Unassembled WGS sequence"/>
</dbReference>
<dbReference type="InterPro" id="IPR000152">
    <property type="entry name" value="EGF-type_Asp/Asn_hydroxyl_site"/>
</dbReference>
<dbReference type="Pfam" id="PF21700">
    <property type="entry name" value="EGF_DL_JAG"/>
    <property type="match status" value="1"/>
</dbReference>
<evidence type="ECO:0000256" key="10">
    <source>
        <dbReference type="ARBA" id="ARBA00023180"/>
    </source>
</evidence>
<dbReference type="GO" id="GO:0046331">
    <property type="term" value="P:lateral inhibition"/>
    <property type="evidence" value="ECO:0007669"/>
    <property type="project" value="UniProtKB-ARBA"/>
</dbReference>
<evidence type="ECO:0000256" key="8">
    <source>
        <dbReference type="ARBA" id="ARBA00023136"/>
    </source>
</evidence>
<dbReference type="GO" id="GO:0042063">
    <property type="term" value="P:gliogenesis"/>
    <property type="evidence" value="ECO:0007669"/>
    <property type="project" value="UniProtKB-ARBA"/>
</dbReference>
<dbReference type="AlphaFoldDB" id="A0ABD6EK40"/>
<feature type="disulfide bond" evidence="11">
    <location>
        <begin position="396"/>
        <end position="405"/>
    </location>
</feature>
<dbReference type="GO" id="GO:0045597">
    <property type="term" value="P:positive regulation of cell differentiation"/>
    <property type="evidence" value="ECO:0007669"/>
    <property type="project" value="UniProtKB-ARBA"/>
</dbReference>
<evidence type="ECO:0000256" key="4">
    <source>
        <dbReference type="ARBA" id="ARBA00022692"/>
    </source>
</evidence>
<dbReference type="FunFam" id="2.10.25.10:FF:000118">
    <property type="entry name" value="protein delta homolog 2"/>
    <property type="match status" value="1"/>
</dbReference>
<comment type="subcellular location">
    <subcellularLocation>
        <location evidence="1 13">Membrane</location>
        <topology evidence="1 13">Single-pass type I membrane protein</topology>
    </subcellularLocation>
</comment>
<comment type="caution">
    <text evidence="17">The sequence shown here is derived from an EMBL/GenBank/DDBJ whole genome shotgun (WGS) entry which is preliminary data.</text>
</comment>
<feature type="domain" description="EGF-like" evidence="15">
    <location>
        <begin position="289"/>
        <end position="325"/>
    </location>
</feature>
<feature type="chain" id="PRO_5044846611" description="Delta-like protein" evidence="14">
    <location>
        <begin position="22"/>
        <end position="418"/>
    </location>
</feature>
<dbReference type="FunFam" id="2.10.25.10:FF:000095">
    <property type="entry name" value="Notch, isoform B"/>
    <property type="match status" value="1"/>
</dbReference>
<dbReference type="FunFam" id="2.10.25.10:FF:000064">
    <property type="entry name" value="Delta-like protein"/>
    <property type="match status" value="1"/>
</dbReference>
<feature type="disulfide bond" evidence="12">
    <location>
        <begin position="156"/>
        <end position="168"/>
    </location>
</feature>
<dbReference type="SMART" id="SM00181">
    <property type="entry name" value="EGF"/>
    <property type="match status" value="6"/>
</dbReference>
<dbReference type="Pfam" id="PF07657">
    <property type="entry name" value="MNNL"/>
    <property type="match status" value="1"/>
</dbReference>
<dbReference type="InterPro" id="IPR000742">
    <property type="entry name" value="EGF"/>
</dbReference>
<name>A0ABD6EK40_9BILA</name>
<evidence type="ECO:0000313" key="18">
    <source>
        <dbReference type="Proteomes" id="UP001608902"/>
    </source>
</evidence>
<feature type="disulfide bond" evidence="12">
    <location>
        <begin position="176"/>
        <end position="185"/>
    </location>
</feature>
<keyword evidence="10" id="KW-0325">Glycoprotein</keyword>
<feature type="domain" description="EGF-like" evidence="15">
    <location>
        <begin position="366"/>
        <end position="406"/>
    </location>
</feature>
<dbReference type="FunFam" id="2.10.25.140:FF:000001">
    <property type="entry name" value="Delta-like protein"/>
    <property type="match status" value="1"/>
</dbReference>
<dbReference type="PANTHER" id="PTHR24044:SF488">
    <property type="entry name" value="NEUROGENIC LOCUS PROTEIN DELTA"/>
    <property type="match status" value="1"/>
</dbReference>
<dbReference type="Pfam" id="PF00008">
    <property type="entry name" value="EGF"/>
    <property type="match status" value="4"/>
</dbReference>
<keyword evidence="7 13" id="KW-1133">Transmembrane helix</keyword>
<evidence type="ECO:0000256" key="5">
    <source>
        <dbReference type="ARBA" id="ARBA00022729"/>
    </source>
</evidence>
<feature type="disulfide bond" evidence="11">
    <location>
        <begin position="315"/>
        <end position="324"/>
    </location>
</feature>
<feature type="domain" description="EGF-like" evidence="15">
    <location>
        <begin position="327"/>
        <end position="364"/>
    </location>
</feature>
<dbReference type="EMBL" id="JBGFUD010005423">
    <property type="protein sequence ID" value="MFH4980345.1"/>
    <property type="molecule type" value="Genomic_DNA"/>
</dbReference>
<dbReference type="SUPFAM" id="SSF57196">
    <property type="entry name" value="EGF/Laminin"/>
    <property type="match status" value="1"/>
</dbReference>
<dbReference type="PROSITE" id="PS00010">
    <property type="entry name" value="ASX_HYDROXYL"/>
    <property type="match status" value="1"/>
</dbReference>
<keyword evidence="3 11" id="KW-0245">EGF-like domain</keyword>
<evidence type="ECO:0000313" key="17">
    <source>
        <dbReference type="EMBL" id="MFH4980345.1"/>
    </source>
</evidence>
<evidence type="ECO:0000256" key="12">
    <source>
        <dbReference type="PROSITE-ProRule" id="PRU00377"/>
    </source>
</evidence>
<evidence type="ECO:0000259" key="16">
    <source>
        <dbReference type="PROSITE" id="PS51051"/>
    </source>
</evidence>
<dbReference type="PANTHER" id="PTHR24044">
    <property type="entry name" value="NOTCH LIGAND FAMILY MEMBER"/>
    <property type="match status" value="1"/>
</dbReference>
<dbReference type="FunFam" id="2.10.25.10:FF:000012">
    <property type="entry name" value="Delta-like protein"/>
    <property type="match status" value="1"/>
</dbReference>
<organism evidence="17 18">
    <name type="scientific">Gnathostoma spinigerum</name>
    <dbReference type="NCBI Taxonomy" id="75299"/>
    <lineage>
        <taxon>Eukaryota</taxon>
        <taxon>Metazoa</taxon>
        <taxon>Ecdysozoa</taxon>
        <taxon>Nematoda</taxon>
        <taxon>Chromadorea</taxon>
        <taxon>Rhabditida</taxon>
        <taxon>Spirurina</taxon>
        <taxon>Gnathostomatomorpha</taxon>
        <taxon>Gnathostomatoidea</taxon>
        <taxon>Gnathostomatidae</taxon>
        <taxon>Gnathostoma</taxon>
    </lineage>
</organism>
<feature type="disulfide bond" evidence="12">
    <location>
        <begin position="143"/>
        <end position="152"/>
    </location>
</feature>
<dbReference type="Gene3D" id="2.60.40.3510">
    <property type="match status" value="1"/>
</dbReference>
<keyword evidence="18" id="KW-1185">Reference proteome</keyword>
<dbReference type="GO" id="GO:0016020">
    <property type="term" value="C:membrane"/>
    <property type="evidence" value="ECO:0007669"/>
    <property type="project" value="UniProtKB-SubCell"/>
</dbReference>
<dbReference type="GO" id="GO:0009986">
    <property type="term" value="C:cell surface"/>
    <property type="evidence" value="ECO:0007669"/>
    <property type="project" value="UniProtKB-ARBA"/>
</dbReference>
<dbReference type="PROSITE" id="PS00022">
    <property type="entry name" value="EGF_1"/>
    <property type="match status" value="5"/>
</dbReference>
<dbReference type="SMART" id="SM00051">
    <property type="entry name" value="DSL"/>
    <property type="match status" value="1"/>
</dbReference>
<evidence type="ECO:0000256" key="1">
    <source>
        <dbReference type="ARBA" id="ARBA00004479"/>
    </source>
</evidence>
<evidence type="ECO:0000256" key="2">
    <source>
        <dbReference type="ARBA" id="ARBA00022473"/>
    </source>
</evidence>
<dbReference type="GO" id="GO:0048018">
    <property type="term" value="F:receptor ligand activity"/>
    <property type="evidence" value="ECO:0007669"/>
    <property type="project" value="UniProtKB-ARBA"/>
</dbReference>
<accession>A0ABD6EK40</accession>
<evidence type="ECO:0000256" key="3">
    <source>
        <dbReference type="ARBA" id="ARBA00022536"/>
    </source>
</evidence>
<evidence type="ECO:0000256" key="14">
    <source>
        <dbReference type="SAM" id="SignalP"/>
    </source>
</evidence>
<dbReference type="Pfam" id="PF01414">
    <property type="entry name" value="DSL"/>
    <property type="match status" value="1"/>
</dbReference>
<evidence type="ECO:0000259" key="15">
    <source>
        <dbReference type="PROSITE" id="PS50026"/>
    </source>
</evidence>
<evidence type="ECO:0000256" key="9">
    <source>
        <dbReference type="ARBA" id="ARBA00023157"/>
    </source>
</evidence>
<proteinExistence type="predicted"/>
<keyword evidence="8 13" id="KW-0472">Membrane</keyword>
<feature type="domain" description="DSL" evidence="16">
    <location>
        <begin position="141"/>
        <end position="185"/>
    </location>
</feature>
<sequence length="418" mass="46768">MQSFAAVVIFVVCCSLPKIDSLGSFEIRLISFLNGTRKEFRPEFRLCLKEYQKIISHNGACTFGETTIDGERLKNGTRIDFEFAWPQSFTLITETWRNNGKVKDLIFHDGFQEEGVPSSTEWSEKTLTSGNGLIMRIAYRVVCGQYYYGPKCITFCRPRSNSMGNFECTENGTMRCMTGWEGKSCDIAQCDRCLHGFCEKPGVCRCKSGWTGDRCDQCVTYPGCKHGRCNVPNECICYVGWGGHFCNEDLNYCTSHSPCRNGATCRNTGHGQYTCECVNGYSGVNCENLAENCSPNTCLNDGVCRDMGNNYTCECPRGFSGRHCEYAVQSCGDLPCHNGGTCRPMWPEGFVCICPPGWTGKHCNLEVNPCHNQICQNGGKCIERYSNDVRKYECICPAGFTGNNCEHKAVECALVRFR</sequence>
<feature type="disulfide bond" evidence="11">
    <location>
        <begin position="354"/>
        <end position="363"/>
    </location>
</feature>
<dbReference type="GO" id="GO:0045179">
    <property type="term" value="C:apical cortex"/>
    <property type="evidence" value="ECO:0007669"/>
    <property type="project" value="UniProtKB-ARBA"/>
</dbReference>
<dbReference type="FunFam" id="2.10.25.10:FF:000018">
    <property type="entry name" value="Delta-like 1"/>
    <property type="match status" value="1"/>
</dbReference>
<feature type="signal peptide" evidence="14">
    <location>
        <begin position="1"/>
        <end position="21"/>
    </location>
</feature>
<dbReference type="Gene3D" id="2.10.25.140">
    <property type="match status" value="1"/>
</dbReference>
<dbReference type="InterPro" id="IPR001774">
    <property type="entry name" value="DSL"/>
</dbReference>
<evidence type="ECO:0000256" key="6">
    <source>
        <dbReference type="ARBA" id="ARBA00022737"/>
    </source>
</evidence>
<keyword evidence="2 13" id="KW-0217">Developmental protein</keyword>
<dbReference type="CDD" id="cd00054">
    <property type="entry name" value="EGF_CA"/>
    <property type="match status" value="4"/>
</dbReference>
<keyword evidence="6 13" id="KW-0677">Repeat</keyword>
<gene>
    <name evidence="17" type="ORF">AB6A40_007054</name>
</gene>
<dbReference type="InterPro" id="IPR011651">
    <property type="entry name" value="Notch_ligand_N"/>
</dbReference>
<protein>
    <recommendedName>
        <fullName evidence="13">Delta-like protein</fullName>
    </recommendedName>
</protein>
<reference evidence="17 18" key="1">
    <citation type="submission" date="2024-08" db="EMBL/GenBank/DDBJ databases">
        <title>Gnathostoma spinigerum genome.</title>
        <authorList>
            <person name="Gonzalez-Bertolin B."/>
            <person name="Monzon S."/>
            <person name="Zaballos A."/>
            <person name="Jimenez P."/>
            <person name="Dekumyoy P."/>
            <person name="Varona S."/>
            <person name="Cuesta I."/>
            <person name="Sumanam S."/>
            <person name="Adisakwattana P."/>
            <person name="Gasser R.B."/>
            <person name="Hernandez-Gonzalez A."/>
            <person name="Young N.D."/>
            <person name="Perteguer M.J."/>
        </authorList>
    </citation>
    <scope>NUCLEOTIDE SEQUENCE [LARGE SCALE GENOMIC DNA]</scope>
    <source>
        <strain evidence="17">AL3</strain>
        <tissue evidence="17">Liver</tissue>
    </source>
</reference>
<feature type="domain" description="EGF-like" evidence="15">
    <location>
        <begin position="249"/>
        <end position="287"/>
    </location>
</feature>
<comment type="caution">
    <text evidence="11">Lacks conserved residue(s) required for the propagation of feature annotation.</text>
</comment>